<dbReference type="AlphaFoldDB" id="A0A1J5QNQ3"/>
<sequence length="239" mass="26318">MQPGAKAEVGFRHPTWGKPRGILEHRRVAVGGGQKAGNLSALGDHAAQHLDILVGVAGEHVQRRVETQHFLHRRLDAIGREGGNGCAGFQQGFHSDSKGMHRRLMPRVQQQDAGGDKFVGRKLLARLLGGNQVGDEVIGRTRAALFDVTPHEGYEILRSSNGAVLNLTCAARLIHRDHGIRPAEQIGRHLLWHAQQAGDDDDRQLLREGRHQIERPIGKGVDQRIGKADDFWRKCGDTA</sequence>
<evidence type="ECO:0000313" key="1">
    <source>
        <dbReference type="EMBL" id="OIQ81572.1"/>
    </source>
</evidence>
<proteinExistence type="predicted"/>
<comment type="caution">
    <text evidence="1">The sequence shown here is derived from an EMBL/GenBank/DDBJ whole genome shotgun (WGS) entry which is preliminary data.</text>
</comment>
<reference evidence="1" key="1">
    <citation type="submission" date="2016-10" db="EMBL/GenBank/DDBJ databases">
        <title>Sequence of Gallionella enrichment culture.</title>
        <authorList>
            <person name="Poehlein A."/>
            <person name="Muehling M."/>
            <person name="Daniel R."/>
        </authorList>
    </citation>
    <scope>NUCLEOTIDE SEQUENCE</scope>
</reference>
<protein>
    <submittedName>
        <fullName evidence="1">Uncharacterized protein</fullName>
    </submittedName>
</protein>
<accession>A0A1J5QNQ3</accession>
<organism evidence="1">
    <name type="scientific">mine drainage metagenome</name>
    <dbReference type="NCBI Taxonomy" id="410659"/>
    <lineage>
        <taxon>unclassified sequences</taxon>
        <taxon>metagenomes</taxon>
        <taxon>ecological metagenomes</taxon>
    </lineage>
</organism>
<dbReference type="EMBL" id="MLJW01000908">
    <property type="protein sequence ID" value="OIQ81572.1"/>
    <property type="molecule type" value="Genomic_DNA"/>
</dbReference>
<name>A0A1J5QNQ3_9ZZZZ</name>
<gene>
    <name evidence="1" type="ORF">GALL_366640</name>
</gene>